<feature type="domain" description="USP" evidence="9">
    <location>
        <begin position="277"/>
        <end position="923"/>
    </location>
</feature>
<evidence type="ECO:0000256" key="1">
    <source>
        <dbReference type="ARBA" id="ARBA00000707"/>
    </source>
</evidence>
<dbReference type="InterPro" id="IPR038765">
    <property type="entry name" value="Papain-like_cys_pep_sf"/>
</dbReference>
<evidence type="ECO:0000259" key="10">
    <source>
        <dbReference type="PROSITE" id="PS51283"/>
    </source>
</evidence>
<evidence type="ECO:0000256" key="2">
    <source>
        <dbReference type="ARBA" id="ARBA00009085"/>
    </source>
</evidence>
<dbReference type="PANTHER" id="PTHR21646:SF24">
    <property type="entry name" value="UBIQUITIN CARBOXYL-TERMINAL HYDROLASE"/>
    <property type="match status" value="1"/>
</dbReference>
<dbReference type="Proteomes" id="UP001431209">
    <property type="component" value="Unassembled WGS sequence"/>
</dbReference>
<evidence type="ECO:0000256" key="4">
    <source>
        <dbReference type="ARBA" id="ARBA00022786"/>
    </source>
</evidence>
<dbReference type="InterPro" id="IPR050185">
    <property type="entry name" value="Ub_carboxyl-term_hydrolase"/>
</dbReference>
<dbReference type="InterPro" id="IPR028889">
    <property type="entry name" value="USP"/>
</dbReference>
<dbReference type="InterPro" id="IPR001394">
    <property type="entry name" value="Peptidase_C19_UCH"/>
</dbReference>
<evidence type="ECO:0000256" key="8">
    <source>
        <dbReference type="SAM" id="MobiDB-lite"/>
    </source>
</evidence>
<evidence type="ECO:0000256" key="3">
    <source>
        <dbReference type="ARBA" id="ARBA00022670"/>
    </source>
</evidence>
<accession>A0AAW2Z770</accession>
<keyword evidence="12" id="KW-1185">Reference proteome</keyword>
<dbReference type="Pfam" id="PF00443">
    <property type="entry name" value="UCH"/>
    <property type="match status" value="1"/>
</dbReference>
<evidence type="ECO:0000313" key="11">
    <source>
        <dbReference type="EMBL" id="KAL0485657.1"/>
    </source>
</evidence>
<keyword evidence="3 7" id="KW-0645">Protease</keyword>
<evidence type="ECO:0000313" key="12">
    <source>
        <dbReference type="Proteomes" id="UP001431209"/>
    </source>
</evidence>
<dbReference type="Gene3D" id="3.90.70.10">
    <property type="entry name" value="Cysteine proteinases"/>
    <property type="match status" value="2"/>
</dbReference>
<dbReference type="EC" id="3.4.19.12" evidence="7"/>
<feature type="compositionally biased region" description="Basic and acidic residues" evidence="8">
    <location>
        <begin position="630"/>
        <end position="640"/>
    </location>
</feature>
<keyword evidence="5 7" id="KW-0378">Hydrolase</keyword>
<reference evidence="11 12" key="1">
    <citation type="submission" date="2024-03" db="EMBL/GenBank/DDBJ databases">
        <title>The Acrasis kona genome and developmental transcriptomes reveal deep origins of eukaryotic multicellular pathways.</title>
        <authorList>
            <person name="Sheikh S."/>
            <person name="Fu C.-J."/>
            <person name="Brown M.W."/>
            <person name="Baldauf S.L."/>
        </authorList>
    </citation>
    <scope>NUCLEOTIDE SEQUENCE [LARGE SCALE GENOMIC DNA]</scope>
    <source>
        <strain evidence="11 12">ATCC MYA-3509</strain>
    </source>
</reference>
<dbReference type="PROSITE" id="PS50235">
    <property type="entry name" value="USP_3"/>
    <property type="match status" value="1"/>
</dbReference>
<dbReference type="SUPFAM" id="SSF143791">
    <property type="entry name" value="DUSP-like"/>
    <property type="match status" value="1"/>
</dbReference>
<dbReference type="PANTHER" id="PTHR21646">
    <property type="entry name" value="UBIQUITIN CARBOXYL-TERMINAL HYDROLASE"/>
    <property type="match status" value="1"/>
</dbReference>
<dbReference type="GO" id="GO:0006508">
    <property type="term" value="P:proteolysis"/>
    <property type="evidence" value="ECO:0007669"/>
    <property type="project" value="UniProtKB-KW"/>
</dbReference>
<dbReference type="AlphaFoldDB" id="A0AAW2Z770"/>
<dbReference type="PROSITE" id="PS00972">
    <property type="entry name" value="USP_1"/>
    <property type="match status" value="1"/>
</dbReference>
<dbReference type="InterPro" id="IPR035927">
    <property type="entry name" value="DUSP-like_sf"/>
</dbReference>
<gene>
    <name evidence="11" type="ORF">AKO1_011897</name>
</gene>
<evidence type="ECO:0000256" key="6">
    <source>
        <dbReference type="ARBA" id="ARBA00022807"/>
    </source>
</evidence>
<feature type="domain" description="DUSP" evidence="10">
    <location>
        <begin position="16"/>
        <end position="117"/>
    </location>
</feature>
<name>A0AAW2Z770_9EUKA</name>
<comment type="caution">
    <text evidence="11">The sequence shown here is derived from an EMBL/GenBank/DDBJ whole genome shotgun (WGS) entry which is preliminary data.</text>
</comment>
<evidence type="ECO:0000259" key="9">
    <source>
        <dbReference type="PROSITE" id="PS50235"/>
    </source>
</evidence>
<feature type="region of interest" description="Disordered" evidence="8">
    <location>
        <begin position="630"/>
        <end position="687"/>
    </location>
</feature>
<dbReference type="PROSITE" id="PS51283">
    <property type="entry name" value="DUSP"/>
    <property type="match status" value="1"/>
</dbReference>
<dbReference type="InterPro" id="IPR018200">
    <property type="entry name" value="USP_CS"/>
</dbReference>
<keyword evidence="6 7" id="KW-0788">Thiol protease</keyword>
<comment type="similarity">
    <text evidence="2 7">Belongs to the peptidase C19 family.</text>
</comment>
<dbReference type="InterPro" id="IPR006615">
    <property type="entry name" value="Pept_C19_DUSP"/>
</dbReference>
<dbReference type="GO" id="GO:0004843">
    <property type="term" value="F:cysteine-type deubiquitinase activity"/>
    <property type="evidence" value="ECO:0007669"/>
    <property type="project" value="UniProtKB-UniRule"/>
</dbReference>
<proteinExistence type="inferred from homology"/>
<dbReference type="Pfam" id="PF06337">
    <property type="entry name" value="DUSP"/>
    <property type="match status" value="1"/>
</dbReference>
<dbReference type="Gene3D" id="3.30.2230.10">
    <property type="entry name" value="DUSP-like"/>
    <property type="match status" value="1"/>
</dbReference>
<dbReference type="GO" id="GO:0016579">
    <property type="term" value="P:protein deubiquitination"/>
    <property type="evidence" value="ECO:0007669"/>
    <property type="project" value="InterPro"/>
</dbReference>
<keyword evidence="4 7" id="KW-0833">Ubl conjugation pathway</keyword>
<organism evidence="11 12">
    <name type="scientific">Acrasis kona</name>
    <dbReference type="NCBI Taxonomy" id="1008807"/>
    <lineage>
        <taxon>Eukaryota</taxon>
        <taxon>Discoba</taxon>
        <taxon>Heterolobosea</taxon>
        <taxon>Tetramitia</taxon>
        <taxon>Eutetramitia</taxon>
        <taxon>Acrasidae</taxon>
        <taxon>Acrasis</taxon>
    </lineage>
</organism>
<protein>
    <recommendedName>
        <fullName evidence="7">Ubiquitin carboxyl-terminal hydrolase</fullName>
        <ecNumber evidence="7">3.4.19.12</ecNumber>
    </recommendedName>
</protein>
<dbReference type="SUPFAM" id="SSF54001">
    <property type="entry name" value="Cysteine proteinases"/>
    <property type="match status" value="1"/>
</dbReference>
<comment type="catalytic activity">
    <reaction evidence="1 7">
        <text>Thiol-dependent hydrolysis of ester, thioester, amide, peptide and isopeptide bonds formed by the C-terminal Gly of ubiquitin (a 76-residue protein attached to proteins as an intracellular targeting signal).</text>
        <dbReference type="EC" id="3.4.19.12"/>
    </reaction>
</comment>
<feature type="compositionally biased region" description="Basic and acidic residues" evidence="8">
    <location>
        <begin position="647"/>
        <end position="656"/>
    </location>
</feature>
<dbReference type="PROSITE" id="PS00973">
    <property type="entry name" value="USP_2"/>
    <property type="match status" value="1"/>
</dbReference>
<dbReference type="SMART" id="SM00695">
    <property type="entry name" value="DUSP"/>
    <property type="match status" value="1"/>
</dbReference>
<dbReference type="CDD" id="cd02674">
    <property type="entry name" value="Peptidase_C19R"/>
    <property type="match status" value="1"/>
</dbReference>
<evidence type="ECO:0000256" key="7">
    <source>
        <dbReference type="RuleBase" id="RU366025"/>
    </source>
</evidence>
<evidence type="ECO:0000256" key="5">
    <source>
        <dbReference type="ARBA" id="ARBA00022801"/>
    </source>
</evidence>
<dbReference type="EMBL" id="JAOPGA020001155">
    <property type="protein sequence ID" value="KAL0485657.1"/>
    <property type="molecule type" value="Genomic_DNA"/>
</dbReference>
<sequence length="926" mass="105331">MTVLEGDVDALLEELPSQEQQAIEISQLASTNSTVAANQVWYIVDARWLRSLRGYLKLTENWLIDQNLPDSDLPGVMDNSALLEATENTDFEFVSSPVHEKLSSWYGGGPVIARRTYKEQNHKFNIDTRPYLLKIAVLRKEDPINVPFKFQPCDAPKKLKLGPVIRDFLSQYPPISEPIHMFTVLKGSPYRMITTDELDSLVDEVIEREQGQELLIEEKTVSDGYRIQYQNSDAPVQNKANQIVTSVIDKPIKSKFSSSISMFNNNGDNISSEPGACGLGNLGNTCFMNSALQCLTKTPGITQYFTCGDYIEEINRDNPLGMGGKVAEAFGNLMKDMFSGNHSSITPREFKHVIGKFAPQFSGYAQQDSQELIAYLLDGLHEDLNRIKKKPFTEAVESKGRPDHIVADEAWAVHKMRNDSIIVDTFQGQLKSELVCPKCENTSITFDPFMYLSLPLPSEKTKSIKLTMYFASHKTPIQLIATIPKLSSIGDLKKHLQTLFPEVGPLHVADMWNNKVFKIYEDNQDVTNISDSCTIHVYEVVSLATNDQPTGKGGYNVSIKLVSTRTDEKKSGYGTTSTSKEMMFHEPLVVTMDSNTTNKQVYDECLRFIKAKSNLNPNIDWDHPENIFPEEAKKRKDASRSPKTKSARIEDVMRDGSEDEEVDQENITTGQEEEEQQQQQEEEKVQPRLHLFTLKMESSYSYSSTNHDDDNALPYNEDTINIAPYRSYHSKLEMTLYMRPEVLENVMDSEMLHKVDVHESIKKSEQESNEPTSITLDSCLEQFTTREELSTNDTWYCPKCKEHVQASKKFDLWKLPQILVVHLKRFQFTRISRDKLETSIDYPIQGLDLTNHLQHNLEGNPNRVYDLFAVSNHYGGLGGGHYTAHAKIDSNQKWYKFDDSHVSPVLDQKAKSDSGYVLFYRARHVE</sequence>